<reference evidence="5 6" key="1">
    <citation type="journal article" date="2018" name="PLoS ONE">
        <title>The draft genome of Kipferlia bialata reveals reductive genome evolution in fornicate parasites.</title>
        <authorList>
            <person name="Tanifuji G."/>
            <person name="Takabayashi S."/>
            <person name="Kume K."/>
            <person name="Takagi M."/>
            <person name="Nakayama T."/>
            <person name="Kamikawa R."/>
            <person name="Inagaki Y."/>
            <person name="Hashimoto T."/>
        </authorList>
    </citation>
    <scope>NUCLEOTIDE SEQUENCE [LARGE SCALE GENOMIC DNA]</scope>
    <source>
        <strain evidence="5">NY0173</strain>
    </source>
</reference>
<dbReference type="InterPro" id="IPR015915">
    <property type="entry name" value="Kelch-typ_b-propeller"/>
</dbReference>
<dbReference type="PANTHER" id="PTHR46093:SF18">
    <property type="entry name" value="FIBRONECTIN TYPE-III DOMAIN-CONTAINING PROTEIN"/>
    <property type="match status" value="1"/>
</dbReference>
<evidence type="ECO:0000313" key="6">
    <source>
        <dbReference type="Proteomes" id="UP000265618"/>
    </source>
</evidence>
<evidence type="ECO:0000313" key="5">
    <source>
        <dbReference type="EMBL" id="GIQ82329.1"/>
    </source>
</evidence>
<dbReference type="PANTHER" id="PTHR46093">
    <property type="entry name" value="ACYL-COA-BINDING DOMAIN-CONTAINING PROTEIN 5"/>
    <property type="match status" value="1"/>
</dbReference>
<dbReference type="EMBL" id="BDIP01000660">
    <property type="protein sequence ID" value="GIQ82329.1"/>
    <property type="molecule type" value="Genomic_DNA"/>
</dbReference>
<dbReference type="AlphaFoldDB" id="A0A9K3CS66"/>
<evidence type="ECO:0000256" key="1">
    <source>
        <dbReference type="ARBA" id="ARBA00022441"/>
    </source>
</evidence>
<dbReference type="Proteomes" id="UP000265618">
    <property type="component" value="Unassembled WGS sequence"/>
</dbReference>
<evidence type="ECO:0000256" key="3">
    <source>
        <dbReference type="SAM" id="Coils"/>
    </source>
</evidence>
<feature type="compositionally biased region" description="Basic residues" evidence="4">
    <location>
        <begin position="812"/>
        <end position="823"/>
    </location>
</feature>
<feature type="coiled-coil region" evidence="3">
    <location>
        <begin position="441"/>
        <end position="468"/>
    </location>
</feature>
<protein>
    <submittedName>
        <fullName evidence="5">Uncharacterized protein</fullName>
    </submittedName>
</protein>
<comment type="caution">
    <text evidence="5">The sequence shown here is derived from an EMBL/GenBank/DDBJ whole genome shotgun (WGS) entry which is preliminary data.</text>
</comment>
<proteinExistence type="predicted"/>
<evidence type="ECO:0000256" key="2">
    <source>
        <dbReference type="ARBA" id="ARBA00022737"/>
    </source>
</evidence>
<keyword evidence="2" id="KW-0677">Repeat</keyword>
<sequence>MPELGKPQRSVPRIDYTVTDIAHGSVGWAGLADMSQGEGQGGRESGRHPSAMIIGQNERAEENPDNTTSHCLVVSYDPKRRTYSSTPIQCPVDPRTQGLSATRVGDSVLVFGGHIAPSDPTDPSLSPSYSRSLYGCSVDTHRWHQTVRGVVSKATRPKARTMHSAFNLGGRLYIVGGRREGETGLQDCWSFSIGSGRWHRERDCPVPIYGAAFVVVDGRCHLLGGETDPTAHLSFSEEGGWVIESPLPFSTHHACAIENQGDIILFGGVGHAGQTHTYHTETRKWALGETMPLGVTVCNTCRIGDRVLVHSQGRVLCAAIDDRSHSTRSTWEVLSRQYDKQRMEKAVLKATQRDKERTRDLHRQAMRDQKIESLLTSVSSSDTLPRTQTHPFDSLESQSSSLSRTLLIAKKHIVSHSHRLRGLEGDSREVVSQLGAVAALVEVMESRIDSLETQVQSLTETLASHSAAATQQEQSLALLSQAQCDTVTRLIERAKECETDRVPFHISVLQKHQDMARDLCPALSSLQRFLTEHPVEKVVGERCSELRRTLSDLLEQFRPFLQEVESREDDPVESVSALRLVTTLLSDIDRMHPVQMPGSTTGLSLGDKRSYFLAEGYNSDLRSVYHTVGPLIELQGDIESALAGMETVAVPDTNECQRVDTAARALHATLSDLAPSQDKALKILKRYNAMPSVTEKDVALALYHVQLQQVKATDPTLSRPQKVSVANELARLQKRLGSLQRDREERSRTCKELEQYVQFPQVATALSATGVLGLDATKTKTTGSMDDVPGEILRASVTSSRDTVLGGGWQTQKKRKGKKRRHG</sequence>
<keyword evidence="1" id="KW-0880">Kelch repeat</keyword>
<evidence type="ECO:0000256" key="4">
    <source>
        <dbReference type="SAM" id="MobiDB-lite"/>
    </source>
</evidence>
<name>A0A9K3CS66_9EUKA</name>
<organism evidence="5 6">
    <name type="scientific">Kipferlia bialata</name>
    <dbReference type="NCBI Taxonomy" id="797122"/>
    <lineage>
        <taxon>Eukaryota</taxon>
        <taxon>Metamonada</taxon>
        <taxon>Carpediemonas-like organisms</taxon>
        <taxon>Kipferlia</taxon>
    </lineage>
</organism>
<keyword evidence="3" id="KW-0175">Coiled coil</keyword>
<dbReference type="SMART" id="SM00612">
    <property type="entry name" value="Kelch"/>
    <property type="match status" value="1"/>
</dbReference>
<dbReference type="Gene3D" id="2.120.10.80">
    <property type="entry name" value="Kelch-type beta propeller"/>
    <property type="match status" value="2"/>
</dbReference>
<dbReference type="OrthoDB" id="10251809at2759"/>
<gene>
    <name evidence="5" type="ORF">KIPB_003445</name>
</gene>
<feature type="region of interest" description="Disordered" evidence="4">
    <location>
        <begin position="376"/>
        <end position="396"/>
    </location>
</feature>
<dbReference type="SUPFAM" id="SSF117281">
    <property type="entry name" value="Kelch motif"/>
    <property type="match status" value="1"/>
</dbReference>
<feature type="coiled-coil region" evidence="3">
    <location>
        <begin position="722"/>
        <end position="749"/>
    </location>
</feature>
<keyword evidence="6" id="KW-1185">Reference proteome</keyword>
<dbReference type="InterPro" id="IPR006652">
    <property type="entry name" value="Kelch_1"/>
</dbReference>
<feature type="region of interest" description="Disordered" evidence="4">
    <location>
        <begin position="803"/>
        <end position="823"/>
    </location>
</feature>
<accession>A0A9K3CS66</accession>
<dbReference type="Pfam" id="PF24681">
    <property type="entry name" value="Kelch_KLHDC2_KLHL20_DRC7"/>
    <property type="match status" value="1"/>
</dbReference>